<sequence length="137" mass="15182">MTIENFEQHVELQQLQKGLAFYSKGSVHHLEEKQPGNWQATIAGSEVYRVNITLKEKEVLAVSCTCPHEALHCKHVVGVLYAIKGRSGKVNFIELVNSIPEAELRQFVIAHGSNYEGFKNILLAHFASGPLSGKDAL</sequence>
<accession>A0A1N6D0K2</accession>
<dbReference type="PROSITE" id="PS50966">
    <property type="entry name" value="ZF_SWIM"/>
    <property type="match status" value="1"/>
</dbReference>
<keyword evidence="1" id="KW-0862">Zinc</keyword>
<dbReference type="Pfam" id="PF04434">
    <property type="entry name" value="SWIM"/>
    <property type="match status" value="1"/>
</dbReference>
<feature type="domain" description="SWIM-type" evidence="2">
    <location>
        <begin position="48"/>
        <end position="84"/>
    </location>
</feature>
<evidence type="ECO:0000313" key="3">
    <source>
        <dbReference type="EMBL" id="SIN64340.1"/>
    </source>
</evidence>
<evidence type="ECO:0000259" key="2">
    <source>
        <dbReference type="PROSITE" id="PS50966"/>
    </source>
</evidence>
<keyword evidence="4" id="KW-1185">Reference proteome</keyword>
<dbReference type="GO" id="GO:0008270">
    <property type="term" value="F:zinc ion binding"/>
    <property type="evidence" value="ECO:0007669"/>
    <property type="project" value="UniProtKB-KW"/>
</dbReference>
<dbReference type="InterPro" id="IPR007527">
    <property type="entry name" value="Znf_SWIM"/>
</dbReference>
<dbReference type="Proteomes" id="UP000185003">
    <property type="component" value="Unassembled WGS sequence"/>
</dbReference>
<dbReference type="OrthoDB" id="9760715at2"/>
<dbReference type="EMBL" id="FSRA01000001">
    <property type="protein sequence ID" value="SIN64340.1"/>
    <property type="molecule type" value="Genomic_DNA"/>
</dbReference>
<keyword evidence="1" id="KW-0479">Metal-binding</keyword>
<proteinExistence type="predicted"/>
<reference evidence="3 4" key="1">
    <citation type="submission" date="2016-11" db="EMBL/GenBank/DDBJ databases">
        <authorList>
            <person name="Jaros S."/>
            <person name="Januszkiewicz K."/>
            <person name="Wedrychowicz H."/>
        </authorList>
    </citation>
    <scope>NUCLEOTIDE SEQUENCE [LARGE SCALE GENOMIC DNA]</scope>
    <source>
        <strain evidence="3 4">DSM 24787</strain>
    </source>
</reference>
<organism evidence="3 4">
    <name type="scientific">Chitinophaga niabensis</name>
    <dbReference type="NCBI Taxonomy" id="536979"/>
    <lineage>
        <taxon>Bacteria</taxon>
        <taxon>Pseudomonadati</taxon>
        <taxon>Bacteroidota</taxon>
        <taxon>Chitinophagia</taxon>
        <taxon>Chitinophagales</taxon>
        <taxon>Chitinophagaceae</taxon>
        <taxon>Chitinophaga</taxon>
    </lineage>
</organism>
<dbReference type="RefSeq" id="WP_074237101.1">
    <property type="nucleotide sequence ID" value="NZ_FSRA01000001.1"/>
</dbReference>
<keyword evidence="1" id="KW-0863">Zinc-finger</keyword>
<protein>
    <submittedName>
        <fullName evidence="3">SWIM zinc finger</fullName>
    </submittedName>
</protein>
<evidence type="ECO:0000256" key="1">
    <source>
        <dbReference type="PROSITE-ProRule" id="PRU00325"/>
    </source>
</evidence>
<gene>
    <name evidence="3" type="ORF">SAMN04488055_0045</name>
</gene>
<name>A0A1N6D0K2_9BACT</name>
<dbReference type="AlphaFoldDB" id="A0A1N6D0K2"/>
<evidence type="ECO:0000313" key="4">
    <source>
        <dbReference type="Proteomes" id="UP000185003"/>
    </source>
</evidence>
<dbReference type="STRING" id="536979.SAMN04488055_0045"/>